<feature type="transmembrane region" description="Helical" evidence="1">
    <location>
        <begin position="65"/>
        <end position="86"/>
    </location>
</feature>
<comment type="caution">
    <text evidence="2">The sequence shown here is derived from an EMBL/GenBank/DDBJ whole genome shotgun (WGS) entry which is preliminary data.</text>
</comment>
<evidence type="ECO:0000313" key="2">
    <source>
        <dbReference type="EMBL" id="ORY66310.1"/>
    </source>
</evidence>
<dbReference type="AlphaFoldDB" id="A0A1Y2E426"/>
<keyword evidence="1" id="KW-0812">Transmembrane</keyword>
<evidence type="ECO:0000256" key="1">
    <source>
        <dbReference type="SAM" id="Phobius"/>
    </source>
</evidence>
<reference evidence="2 3" key="1">
    <citation type="submission" date="2016-07" db="EMBL/GenBank/DDBJ databases">
        <title>Pervasive Adenine N6-methylation of Active Genes in Fungi.</title>
        <authorList>
            <consortium name="DOE Joint Genome Institute"/>
            <person name="Mondo S.J."/>
            <person name="Dannebaum R.O."/>
            <person name="Kuo R.C."/>
            <person name="Labutti K."/>
            <person name="Haridas S."/>
            <person name="Kuo A."/>
            <person name="Salamov A."/>
            <person name="Ahrendt S.R."/>
            <person name="Lipzen A."/>
            <person name="Sullivan W."/>
            <person name="Andreopoulos W.B."/>
            <person name="Clum A."/>
            <person name="Lindquist E."/>
            <person name="Daum C."/>
            <person name="Ramamoorthy G.K."/>
            <person name="Gryganskyi A."/>
            <person name="Culley D."/>
            <person name="Magnuson J.K."/>
            <person name="James T.Y."/>
            <person name="O'Malley M.A."/>
            <person name="Stajich J.E."/>
            <person name="Spatafora J.W."/>
            <person name="Visel A."/>
            <person name="Grigoriev I.V."/>
        </authorList>
    </citation>
    <scope>NUCLEOTIDE SEQUENCE [LARGE SCALE GENOMIC DNA]</scope>
    <source>
        <strain evidence="2 3">CBS 129021</strain>
    </source>
</reference>
<keyword evidence="1" id="KW-0472">Membrane</keyword>
<proteinExistence type="predicted"/>
<protein>
    <submittedName>
        <fullName evidence="2">Uncharacterized protein</fullName>
    </submittedName>
</protein>
<sequence length="87" mass="8341">MIATAHMQSAFTAGLVGATATLGAASTLATSIAMGAAGATAAFVNLGSAAQSSNSTVYYIQPGAAGMVNIPATFIIGLAGFTGCLLL</sequence>
<name>A0A1Y2E426_9PEZI</name>
<keyword evidence="1" id="KW-1133">Transmembrane helix</keyword>
<keyword evidence="3" id="KW-1185">Reference proteome</keyword>
<dbReference type="Proteomes" id="UP000193689">
    <property type="component" value="Unassembled WGS sequence"/>
</dbReference>
<dbReference type="RefSeq" id="XP_040717274.1">
    <property type="nucleotide sequence ID" value="XM_040859997.1"/>
</dbReference>
<accession>A0A1Y2E426</accession>
<dbReference type="InParanoid" id="A0A1Y2E426"/>
<dbReference type="EMBL" id="MCFJ01000005">
    <property type="protein sequence ID" value="ORY66310.1"/>
    <property type="molecule type" value="Genomic_DNA"/>
</dbReference>
<gene>
    <name evidence="2" type="ORF">BCR38DRAFT_429860</name>
</gene>
<evidence type="ECO:0000313" key="3">
    <source>
        <dbReference type="Proteomes" id="UP000193689"/>
    </source>
</evidence>
<dbReference type="GeneID" id="63776209"/>
<organism evidence="2 3">
    <name type="scientific">Pseudomassariella vexata</name>
    <dbReference type="NCBI Taxonomy" id="1141098"/>
    <lineage>
        <taxon>Eukaryota</taxon>
        <taxon>Fungi</taxon>
        <taxon>Dikarya</taxon>
        <taxon>Ascomycota</taxon>
        <taxon>Pezizomycotina</taxon>
        <taxon>Sordariomycetes</taxon>
        <taxon>Xylariomycetidae</taxon>
        <taxon>Amphisphaeriales</taxon>
        <taxon>Pseudomassariaceae</taxon>
        <taxon>Pseudomassariella</taxon>
    </lineage>
</organism>